<sequence length="58" mass="6693">MQAGAVWRWRSTASLEEKNGIWFPDGARIYAVDQTVGPQAWLGEGRAACFAWHWLTRW</sequence>
<dbReference type="PATRIC" id="fig|199198.5.peg.4268"/>
<proteinExistence type="predicted"/>
<dbReference type="Proteomes" id="UP000050297">
    <property type="component" value="Unassembled WGS sequence"/>
</dbReference>
<name>A0A0P9JFZ4_PSESX</name>
<protein>
    <submittedName>
        <fullName evidence="1">Uncharacterized protein</fullName>
    </submittedName>
</protein>
<accession>A0A0P9JFZ4</accession>
<dbReference type="AlphaFoldDB" id="A0A0P9JFZ4"/>
<comment type="caution">
    <text evidence="1">The sequence shown here is derived from an EMBL/GenBank/DDBJ whole genome shotgun (WGS) entry which is preliminary data.</text>
</comment>
<organism evidence="1 2">
    <name type="scientific">Pseudomonas syringae pv. aceris</name>
    <dbReference type="NCBI Taxonomy" id="199198"/>
    <lineage>
        <taxon>Bacteria</taxon>
        <taxon>Pseudomonadati</taxon>
        <taxon>Pseudomonadota</taxon>
        <taxon>Gammaproteobacteria</taxon>
        <taxon>Pseudomonadales</taxon>
        <taxon>Pseudomonadaceae</taxon>
        <taxon>Pseudomonas</taxon>
        <taxon>Pseudomonas syringae</taxon>
    </lineage>
</organism>
<gene>
    <name evidence="1" type="ORF">ALO91_101920</name>
</gene>
<reference evidence="1 2" key="1">
    <citation type="submission" date="2015-09" db="EMBL/GenBank/DDBJ databases">
        <title>Genome announcement of multiple Pseudomonas syringae strains.</title>
        <authorList>
            <person name="Thakur S."/>
            <person name="Wang P.W."/>
            <person name="Gong Y."/>
            <person name="Weir B.S."/>
            <person name="Guttman D.S."/>
        </authorList>
    </citation>
    <scope>NUCLEOTIDE SEQUENCE [LARGE SCALE GENOMIC DNA]</scope>
    <source>
        <strain evidence="1 2">ICMP2802</strain>
    </source>
</reference>
<evidence type="ECO:0000313" key="2">
    <source>
        <dbReference type="Proteomes" id="UP000050297"/>
    </source>
</evidence>
<evidence type="ECO:0000313" key="1">
    <source>
        <dbReference type="EMBL" id="KPW23553.1"/>
    </source>
</evidence>
<dbReference type="EMBL" id="LJPM01000147">
    <property type="protein sequence ID" value="KPW23553.1"/>
    <property type="molecule type" value="Genomic_DNA"/>
</dbReference>